<dbReference type="Proteomes" id="UP000199347">
    <property type="component" value="Unassembled WGS sequence"/>
</dbReference>
<dbReference type="HAMAP" id="MF_00523">
    <property type="entry name" value="LpxD"/>
    <property type="match status" value="1"/>
</dbReference>
<name>A0A1G5NLY1_AFIMA</name>
<evidence type="ECO:0000259" key="8">
    <source>
        <dbReference type="Pfam" id="PF04613"/>
    </source>
</evidence>
<dbReference type="AlphaFoldDB" id="A0A1G5NLY1"/>
<dbReference type="GO" id="GO:0009245">
    <property type="term" value="P:lipid A biosynthetic process"/>
    <property type="evidence" value="ECO:0007669"/>
    <property type="project" value="UniProtKB-UniRule"/>
</dbReference>
<comment type="subunit">
    <text evidence="7">Homotrimer.</text>
</comment>
<dbReference type="SUPFAM" id="SSF51161">
    <property type="entry name" value="Trimeric LpxA-like enzymes"/>
    <property type="match status" value="1"/>
</dbReference>
<keyword evidence="1 7" id="KW-0444">Lipid biosynthesis</keyword>
<dbReference type="InterPro" id="IPR001451">
    <property type="entry name" value="Hexapep"/>
</dbReference>
<dbReference type="PANTHER" id="PTHR43378">
    <property type="entry name" value="UDP-3-O-ACYLGLUCOSAMINE N-ACYLTRANSFERASE"/>
    <property type="match status" value="1"/>
</dbReference>
<comment type="function">
    <text evidence="7">Catalyzes the N-acylation of UDP-3-O-acylglucosamine using 3-hydroxyacyl-ACP as the acyl donor. Is involved in the biosynthesis of lipid A, a phosphorylated glycolipid that anchors the lipopolysaccharide to the outer membrane of the cell.</text>
</comment>
<evidence type="ECO:0000256" key="1">
    <source>
        <dbReference type="ARBA" id="ARBA00022516"/>
    </source>
</evidence>
<comment type="catalytic activity">
    <reaction evidence="7">
        <text>a UDP-3-O-[(3R)-3-hydroxyacyl]-alpha-D-glucosamine + a (3R)-hydroxyacyl-[ACP] = a UDP-2-N,3-O-bis[(3R)-3-hydroxyacyl]-alpha-D-glucosamine + holo-[ACP] + H(+)</text>
        <dbReference type="Rhea" id="RHEA:53836"/>
        <dbReference type="Rhea" id="RHEA-COMP:9685"/>
        <dbReference type="Rhea" id="RHEA-COMP:9945"/>
        <dbReference type="ChEBI" id="CHEBI:15378"/>
        <dbReference type="ChEBI" id="CHEBI:64479"/>
        <dbReference type="ChEBI" id="CHEBI:78827"/>
        <dbReference type="ChEBI" id="CHEBI:137740"/>
        <dbReference type="ChEBI" id="CHEBI:137748"/>
        <dbReference type="EC" id="2.3.1.191"/>
    </reaction>
</comment>
<organism evidence="9 10">
    <name type="scientific">Afifella marina DSM 2698</name>
    <dbReference type="NCBI Taxonomy" id="1120955"/>
    <lineage>
        <taxon>Bacteria</taxon>
        <taxon>Pseudomonadati</taxon>
        <taxon>Pseudomonadota</taxon>
        <taxon>Alphaproteobacteria</taxon>
        <taxon>Hyphomicrobiales</taxon>
        <taxon>Afifellaceae</taxon>
        <taxon>Afifella</taxon>
    </lineage>
</organism>
<dbReference type="PANTHER" id="PTHR43378:SF2">
    <property type="entry name" value="UDP-3-O-ACYLGLUCOSAMINE N-ACYLTRANSFERASE 1, MITOCHONDRIAL-RELATED"/>
    <property type="match status" value="1"/>
</dbReference>
<evidence type="ECO:0000313" key="9">
    <source>
        <dbReference type="EMBL" id="SCZ37600.1"/>
    </source>
</evidence>
<dbReference type="CDD" id="cd03352">
    <property type="entry name" value="LbH_LpxD"/>
    <property type="match status" value="1"/>
</dbReference>
<evidence type="ECO:0000256" key="5">
    <source>
        <dbReference type="ARBA" id="ARBA00023098"/>
    </source>
</evidence>
<keyword evidence="6 7" id="KW-0012">Acyltransferase</keyword>
<keyword evidence="2 7" id="KW-0441">Lipid A biosynthesis</keyword>
<dbReference type="STRING" id="1120955.SAMN03080610_02213"/>
<feature type="domain" description="UDP-3-O-[3-hydroxymyristoyl] glucosamine N-acyltransferase non-repeat region" evidence="8">
    <location>
        <begin position="33"/>
        <end position="101"/>
    </location>
</feature>
<dbReference type="Pfam" id="PF00132">
    <property type="entry name" value="Hexapep"/>
    <property type="match status" value="2"/>
</dbReference>
<gene>
    <name evidence="7" type="primary">lpxD</name>
    <name evidence="9" type="ORF">SAMN03080610_02213</name>
</gene>
<evidence type="ECO:0000256" key="2">
    <source>
        <dbReference type="ARBA" id="ARBA00022556"/>
    </source>
</evidence>
<keyword evidence="10" id="KW-1185">Reference proteome</keyword>
<dbReference type="Gene3D" id="2.160.10.10">
    <property type="entry name" value="Hexapeptide repeat proteins"/>
    <property type="match status" value="1"/>
</dbReference>
<evidence type="ECO:0000256" key="4">
    <source>
        <dbReference type="ARBA" id="ARBA00022737"/>
    </source>
</evidence>
<comment type="pathway">
    <text evidence="7">Bacterial outer membrane biogenesis; LPS lipid A biosynthesis.</text>
</comment>
<accession>A0A1G5NLY1</accession>
<evidence type="ECO:0000256" key="7">
    <source>
        <dbReference type="HAMAP-Rule" id="MF_00523"/>
    </source>
</evidence>
<dbReference type="InterPro" id="IPR018357">
    <property type="entry name" value="Hexapep_transf_CS"/>
</dbReference>
<evidence type="ECO:0000256" key="6">
    <source>
        <dbReference type="ARBA" id="ARBA00023315"/>
    </source>
</evidence>
<sequence>MTDRTRFFPPFGPLCLGDVAELSGATLLRGDPDCQISGFAPIEMAGSGDLTFLDNPKYVRHLDGTHATACLCAPRYSGKVPEGVAVLETGEPYRAYARILAAAFPAAVAPKNFASTPEEPLIAGTVHPTARLEDGVRVEVGAIVGPNVEVGSGTVIGAGSVLAHDVAVGRDCIIGPNATVQHALLGNRVRLYPGVQVGQDGFGFAMGAGGHMKVAQIGRVIIQDDVEIGAATTIDRGANRDTVIGEGTKIDNQVQIGHNVEIGRHCVIVAQVGISGSARIGDFVAIGGKTGINGHVTIGDGAQIASVSVVHGDVPAGARFGGVPAQPVKDWFREVTILRRIARRELGLDKD</sequence>
<dbReference type="UniPathway" id="UPA00973"/>
<reference evidence="9 10" key="1">
    <citation type="submission" date="2016-10" db="EMBL/GenBank/DDBJ databases">
        <authorList>
            <person name="de Groot N.N."/>
        </authorList>
    </citation>
    <scope>NUCLEOTIDE SEQUENCE [LARGE SCALE GENOMIC DNA]</scope>
    <source>
        <strain evidence="9 10">DSM 2698</strain>
    </source>
</reference>
<dbReference type="RefSeq" id="WP_092812563.1">
    <property type="nucleotide sequence ID" value="NZ_FMVW01000004.1"/>
</dbReference>
<keyword evidence="3 7" id="KW-0808">Transferase</keyword>
<dbReference type="GO" id="GO:0016020">
    <property type="term" value="C:membrane"/>
    <property type="evidence" value="ECO:0007669"/>
    <property type="project" value="GOC"/>
</dbReference>
<dbReference type="EMBL" id="FMVW01000004">
    <property type="protein sequence ID" value="SCZ37600.1"/>
    <property type="molecule type" value="Genomic_DNA"/>
</dbReference>
<dbReference type="InterPro" id="IPR020573">
    <property type="entry name" value="UDP_GlcNAc_AcTrfase_non-rep"/>
</dbReference>
<dbReference type="NCBIfam" id="TIGR01853">
    <property type="entry name" value="lipid_A_lpxD"/>
    <property type="match status" value="1"/>
</dbReference>
<dbReference type="EC" id="2.3.1.191" evidence="7"/>
<dbReference type="NCBIfam" id="NF002060">
    <property type="entry name" value="PRK00892.1"/>
    <property type="match status" value="1"/>
</dbReference>
<evidence type="ECO:0000313" key="10">
    <source>
        <dbReference type="Proteomes" id="UP000199347"/>
    </source>
</evidence>
<dbReference type="GO" id="GO:0103118">
    <property type="term" value="F:UDP-3-O-[(3R)-3-hydroxyacyl]-glucosamine N-acyltransferase activity"/>
    <property type="evidence" value="ECO:0007669"/>
    <property type="project" value="UniProtKB-EC"/>
</dbReference>
<dbReference type="PROSITE" id="PS00101">
    <property type="entry name" value="HEXAPEP_TRANSFERASES"/>
    <property type="match status" value="2"/>
</dbReference>
<feature type="active site" description="Proton acceptor" evidence="7">
    <location>
        <position position="258"/>
    </location>
</feature>
<dbReference type="InterPro" id="IPR011004">
    <property type="entry name" value="Trimer_LpxA-like_sf"/>
</dbReference>
<protein>
    <recommendedName>
        <fullName evidence="7">UDP-3-O-acylglucosamine N-acyltransferase</fullName>
        <ecNumber evidence="7">2.3.1.191</ecNumber>
    </recommendedName>
</protein>
<proteinExistence type="inferred from homology"/>
<keyword evidence="5 7" id="KW-0443">Lipid metabolism</keyword>
<dbReference type="OrthoDB" id="9784739at2"/>
<evidence type="ECO:0000256" key="3">
    <source>
        <dbReference type="ARBA" id="ARBA00022679"/>
    </source>
</evidence>
<dbReference type="Gene3D" id="3.40.1390.10">
    <property type="entry name" value="MurE/MurF, N-terminal domain"/>
    <property type="match status" value="1"/>
</dbReference>
<dbReference type="GO" id="GO:0016410">
    <property type="term" value="F:N-acyltransferase activity"/>
    <property type="evidence" value="ECO:0007669"/>
    <property type="project" value="InterPro"/>
</dbReference>
<dbReference type="Pfam" id="PF04613">
    <property type="entry name" value="LpxD"/>
    <property type="match status" value="1"/>
</dbReference>
<dbReference type="InterPro" id="IPR007691">
    <property type="entry name" value="LpxD"/>
</dbReference>
<keyword evidence="4 7" id="KW-0677">Repeat</keyword>
<comment type="similarity">
    <text evidence="7">Belongs to the transferase hexapeptide repeat family. LpxD subfamily.</text>
</comment>